<feature type="domain" description="Alpha-D-phosphohexomutase alpha/beta/alpha" evidence="9">
    <location>
        <begin position="47"/>
        <end position="185"/>
    </location>
</feature>
<evidence type="ECO:0000313" key="13">
    <source>
        <dbReference type="Proteomes" id="UP000060016"/>
    </source>
</evidence>
<comment type="similarity">
    <text evidence="2 7">Belongs to the phosphohexose mutase family.</text>
</comment>
<evidence type="ECO:0000256" key="7">
    <source>
        <dbReference type="RuleBase" id="RU004326"/>
    </source>
</evidence>
<dbReference type="InterPro" id="IPR016055">
    <property type="entry name" value="A-D-PHexomutase_a/b/a-I/II/III"/>
</dbReference>
<protein>
    <submittedName>
        <fullName evidence="12">Phosphomannomutase</fullName>
    </submittedName>
</protein>
<keyword evidence="13" id="KW-1185">Reference proteome</keyword>
<organism evidence="12 13">
    <name type="scientific">Corynebacterium riegelii</name>
    <dbReference type="NCBI Taxonomy" id="156976"/>
    <lineage>
        <taxon>Bacteria</taxon>
        <taxon>Bacillati</taxon>
        <taxon>Actinomycetota</taxon>
        <taxon>Actinomycetes</taxon>
        <taxon>Mycobacteriales</taxon>
        <taxon>Corynebacteriaceae</taxon>
        <taxon>Corynebacterium</taxon>
    </lineage>
</organism>
<evidence type="ECO:0000256" key="2">
    <source>
        <dbReference type="ARBA" id="ARBA00010231"/>
    </source>
</evidence>
<dbReference type="PROSITE" id="PS00710">
    <property type="entry name" value="PGM_PMM"/>
    <property type="match status" value="1"/>
</dbReference>
<dbReference type="InterPro" id="IPR016066">
    <property type="entry name" value="A-D-PHexomutase_CS"/>
</dbReference>
<dbReference type="GO" id="GO:0000287">
    <property type="term" value="F:magnesium ion binding"/>
    <property type="evidence" value="ECO:0007669"/>
    <property type="project" value="InterPro"/>
</dbReference>
<reference evidence="12 13" key="1">
    <citation type="submission" date="2015-08" db="EMBL/GenBank/DDBJ databases">
        <authorList>
            <person name="Babu N.S."/>
            <person name="Beckwith C.J."/>
            <person name="Beseler K.G."/>
            <person name="Brison A."/>
            <person name="Carone J.V."/>
            <person name="Caskin T.P."/>
            <person name="Diamond M."/>
            <person name="Durham M.E."/>
            <person name="Foxe J.M."/>
            <person name="Go M."/>
            <person name="Henderson B.A."/>
            <person name="Jones I.B."/>
            <person name="McGettigan J.A."/>
            <person name="Micheletti S.J."/>
            <person name="Nasrallah M.E."/>
            <person name="Ortiz D."/>
            <person name="Piller C.R."/>
            <person name="Privatt S.R."/>
            <person name="Schneider S.L."/>
            <person name="Sharp S."/>
            <person name="Smith T.C."/>
            <person name="Stanton J.D."/>
            <person name="Ullery H.E."/>
            <person name="Wilson R.J."/>
            <person name="Serrano M.G."/>
            <person name="Buck G."/>
            <person name="Lee V."/>
            <person name="Wang Y."/>
            <person name="Carvalho R."/>
            <person name="Voegtly L."/>
            <person name="Shi R."/>
            <person name="Duckworth R."/>
            <person name="Johnson A."/>
            <person name="Loviza R."/>
            <person name="Walstead R."/>
            <person name="Shah Z."/>
            <person name="Kiflezghi M."/>
            <person name="Wade K."/>
            <person name="Ball S.L."/>
            <person name="Bradley K.W."/>
            <person name="Asai D.J."/>
            <person name="Bowman C.A."/>
            <person name="Russell D.A."/>
            <person name="Pope W.H."/>
            <person name="Jacobs-Sera D."/>
            <person name="Hendrix R.W."/>
            <person name="Hatfull G.F."/>
        </authorList>
    </citation>
    <scope>NUCLEOTIDE SEQUENCE [LARGE SCALE GENOMIC DNA]</scope>
    <source>
        <strain evidence="12 13">PUDD_83A45</strain>
    </source>
</reference>
<dbReference type="Pfam" id="PF00408">
    <property type="entry name" value="PGM_PMM_IV"/>
    <property type="match status" value="1"/>
</dbReference>
<dbReference type="PRINTS" id="PR00509">
    <property type="entry name" value="PGMPMM"/>
</dbReference>
<dbReference type="InterPro" id="IPR005844">
    <property type="entry name" value="A-D-PHexomutase_a/b/a-I"/>
</dbReference>
<evidence type="ECO:0000256" key="1">
    <source>
        <dbReference type="ARBA" id="ARBA00001946"/>
    </source>
</evidence>
<dbReference type="STRING" id="156976.AK829_00225"/>
<dbReference type="PATRIC" id="fig|156976.3.peg.40"/>
<feature type="domain" description="Alpha-D-phosphohexomutase alpha/beta/alpha" evidence="10">
    <location>
        <begin position="221"/>
        <end position="306"/>
    </location>
</feature>
<dbReference type="EMBL" id="CP012342">
    <property type="protein sequence ID" value="AKV57860.1"/>
    <property type="molecule type" value="Genomic_DNA"/>
</dbReference>
<sequence length="571" mass="58934">MLREDLREQAQTWLAHDPDPETRAALQEALDTNDEEALARAFAGPLEFGTAGLRGPIGFGESAMNQAVVMRATAGLMAWLNKQVDTPRVVIGCDARHGSTKFAKAAAQVVAGAGGDAMLLPLGEPTPLTSFSVRHLDADVGIMVTASHNPKWDNGYKVYLGGRVATGDAAGVQIIAPADKEIAAEIAKVPGATELLLADAHVNPDPRPTYIETAKALGKPAADITIVLTPMHGVGGQLAKDALGAAGFGDVVGVDKQWAPDPEFPTVAFPNPEEDGALDLAVAKANEVGADLIIALDPDADRCALAVPARDTASAGTSIGGGWVKLSGDETGALLGEYKASHASGGATACSIVSGRMLGQIAKAHGLKHATTLTGFKWIGRTPELVYGYEEAIGHCVDPAHVRDKDGITAAIVAATVVSELKARGVSVLGHFDELARTYGLYRTQPLTFRVEDLSLISEAMQRLRALQPKELAGSAVTEYVDLAGGYGNTPGTDGILIRTEADDRVIIRPSGTEPKLKCYLEVVMDVDGAGSGSGAGTGAGSGAGAGAVDWAAADARLAALSDATRTLCGM</sequence>
<dbReference type="GO" id="GO:0008973">
    <property type="term" value="F:phosphopentomutase activity"/>
    <property type="evidence" value="ECO:0007669"/>
    <property type="project" value="TreeGrafter"/>
</dbReference>
<dbReference type="Pfam" id="PF02880">
    <property type="entry name" value="PGM_PMM_III"/>
    <property type="match status" value="1"/>
</dbReference>
<dbReference type="InterPro" id="IPR036900">
    <property type="entry name" value="A-D-PHexomutase_C_sf"/>
</dbReference>
<evidence type="ECO:0000259" key="10">
    <source>
        <dbReference type="Pfam" id="PF02879"/>
    </source>
</evidence>
<dbReference type="CDD" id="cd05799">
    <property type="entry name" value="PGM2"/>
    <property type="match status" value="1"/>
</dbReference>
<dbReference type="GO" id="GO:0005975">
    <property type="term" value="P:carbohydrate metabolic process"/>
    <property type="evidence" value="ECO:0007669"/>
    <property type="project" value="InterPro"/>
</dbReference>
<dbReference type="PANTHER" id="PTHR45745">
    <property type="entry name" value="PHOSPHOMANNOMUTASE 45A"/>
    <property type="match status" value="1"/>
</dbReference>
<dbReference type="Gene3D" id="3.40.120.10">
    <property type="entry name" value="Alpha-D-Glucose-1,6-Bisphosphate, subunit A, domain 3"/>
    <property type="match status" value="3"/>
</dbReference>
<evidence type="ECO:0000313" key="12">
    <source>
        <dbReference type="EMBL" id="AKV57860.1"/>
    </source>
</evidence>
<keyword evidence="3" id="KW-0597">Phosphoprotein</keyword>
<comment type="cofactor">
    <cofactor evidence="1">
        <name>Mg(2+)</name>
        <dbReference type="ChEBI" id="CHEBI:18420"/>
    </cofactor>
</comment>
<dbReference type="SUPFAM" id="SSF55957">
    <property type="entry name" value="Phosphoglucomutase, C-terminal domain"/>
    <property type="match status" value="1"/>
</dbReference>
<evidence type="ECO:0000256" key="6">
    <source>
        <dbReference type="ARBA" id="ARBA00023235"/>
    </source>
</evidence>
<dbReference type="InterPro" id="IPR005843">
    <property type="entry name" value="A-D-PHexomutase_C"/>
</dbReference>
<dbReference type="Pfam" id="PF02878">
    <property type="entry name" value="PGM_PMM_I"/>
    <property type="match status" value="1"/>
</dbReference>
<gene>
    <name evidence="12" type="ORF">AK829_00225</name>
</gene>
<feature type="domain" description="Alpha-D-phosphohexomutase alpha/beta/alpha" evidence="11">
    <location>
        <begin position="328"/>
        <end position="422"/>
    </location>
</feature>
<feature type="domain" description="Alpha-D-phosphohexomutase C-terminal" evidence="8">
    <location>
        <begin position="493"/>
        <end position="524"/>
    </location>
</feature>
<accession>A0A0K1R8V5</accession>
<evidence type="ECO:0000259" key="8">
    <source>
        <dbReference type="Pfam" id="PF00408"/>
    </source>
</evidence>
<dbReference type="Pfam" id="PF02879">
    <property type="entry name" value="PGM_PMM_II"/>
    <property type="match status" value="1"/>
</dbReference>
<dbReference type="KEGG" id="crie:AK829_00225"/>
<dbReference type="InterPro" id="IPR005841">
    <property type="entry name" value="Alpha-D-phosphohexomutase_SF"/>
</dbReference>
<evidence type="ECO:0000256" key="5">
    <source>
        <dbReference type="ARBA" id="ARBA00022842"/>
    </source>
</evidence>
<keyword evidence="4 7" id="KW-0479">Metal-binding</keyword>
<dbReference type="PANTHER" id="PTHR45745:SF1">
    <property type="entry name" value="PHOSPHOGLUCOMUTASE 2B-RELATED"/>
    <property type="match status" value="1"/>
</dbReference>
<dbReference type="InterPro" id="IPR005846">
    <property type="entry name" value="A-D-PHexomutase_a/b/a-III"/>
</dbReference>
<proteinExistence type="inferred from homology"/>
<dbReference type="RefSeq" id="WP_052203227.1">
    <property type="nucleotide sequence ID" value="NZ_CP012342.1"/>
</dbReference>
<dbReference type="InterPro" id="IPR005845">
    <property type="entry name" value="A-D-PHexomutase_a/b/a-II"/>
</dbReference>
<evidence type="ECO:0000256" key="4">
    <source>
        <dbReference type="ARBA" id="ARBA00022723"/>
    </source>
</evidence>
<evidence type="ECO:0000259" key="11">
    <source>
        <dbReference type="Pfam" id="PF02880"/>
    </source>
</evidence>
<evidence type="ECO:0000259" key="9">
    <source>
        <dbReference type="Pfam" id="PF02878"/>
    </source>
</evidence>
<dbReference type="AlphaFoldDB" id="A0A0K1R8V5"/>
<dbReference type="Proteomes" id="UP000060016">
    <property type="component" value="Chromosome"/>
</dbReference>
<keyword evidence="5 7" id="KW-0460">Magnesium</keyword>
<name>A0A0K1R8V5_9CORY</name>
<dbReference type="GO" id="GO:0006166">
    <property type="term" value="P:purine ribonucleoside salvage"/>
    <property type="evidence" value="ECO:0007669"/>
    <property type="project" value="TreeGrafter"/>
</dbReference>
<dbReference type="Gene3D" id="3.30.310.50">
    <property type="entry name" value="Alpha-D-phosphohexomutase, C-terminal domain"/>
    <property type="match status" value="1"/>
</dbReference>
<dbReference type="SUPFAM" id="SSF53738">
    <property type="entry name" value="Phosphoglucomutase, first 3 domains"/>
    <property type="match status" value="3"/>
</dbReference>
<keyword evidence="6" id="KW-0413">Isomerase</keyword>
<evidence type="ECO:0000256" key="3">
    <source>
        <dbReference type="ARBA" id="ARBA00022553"/>
    </source>
</evidence>